<dbReference type="Proteomes" id="UP000002218">
    <property type="component" value="Chromosome"/>
</dbReference>
<keyword evidence="1" id="KW-0812">Transmembrane</keyword>
<feature type="transmembrane region" description="Helical" evidence="1">
    <location>
        <begin position="23"/>
        <end position="44"/>
    </location>
</feature>
<proteinExistence type="predicted"/>
<organism evidence="2 3">
    <name type="scientific">Nakamurella multipartita (strain ATCC 700099 / DSM 44233 / CIP 104796 / JCM 9543 / NBRC 105858 / Y-104)</name>
    <name type="common">Microsphaera multipartita</name>
    <dbReference type="NCBI Taxonomy" id="479431"/>
    <lineage>
        <taxon>Bacteria</taxon>
        <taxon>Bacillati</taxon>
        <taxon>Actinomycetota</taxon>
        <taxon>Actinomycetes</taxon>
        <taxon>Nakamurellales</taxon>
        <taxon>Nakamurellaceae</taxon>
        <taxon>Nakamurella</taxon>
    </lineage>
</organism>
<evidence type="ECO:0000256" key="1">
    <source>
        <dbReference type="SAM" id="Phobius"/>
    </source>
</evidence>
<reference evidence="3" key="1">
    <citation type="submission" date="2009-09" db="EMBL/GenBank/DDBJ databases">
        <title>The complete genome of Nakamurella multipartita DSM 44233.</title>
        <authorList>
            <consortium name="US DOE Joint Genome Institute (JGI-PGF)"/>
            <person name="Lucas S."/>
            <person name="Copeland A."/>
            <person name="Lapidus A."/>
            <person name="Glavina del Rio T."/>
            <person name="Dalin E."/>
            <person name="Tice H."/>
            <person name="Bruce D."/>
            <person name="Goodwin L."/>
            <person name="Pitluck S."/>
            <person name="Kyrpides N."/>
            <person name="Mavromatis K."/>
            <person name="Ivanova N."/>
            <person name="Ovchinnikova G."/>
            <person name="Sims D."/>
            <person name="Meincke L."/>
            <person name="Brettin T."/>
            <person name="Detter J.C."/>
            <person name="Han C."/>
            <person name="Larimer F."/>
            <person name="Land M."/>
            <person name="Hauser L."/>
            <person name="Markowitz V."/>
            <person name="Cheng J.-F."/>
            <person name="Hugenholtz P."/>
            <person name="Woyke T."/>
            <person name="Wu D."/>
            <person name="Klenk H.-P."/>
            <person name="Eisen J.A."/>
        </authorList>
    </citation>
    <scope>NUCLEOTIDE SEQUENCE [LARGE SCALE GENOMIC DNA]</scope>
    <source>
        <strain evidence="3">ATCC 700099 / DSM 44233 / CIP 104796 / JCM 9543 / NBRC 105858 / Y-104</strain>
    </source>
</reference>
<feature type="transmembrane region" description="Helical" evidence="1">
    <location>
        <begin position="51"/>
        <end position="70"/>
    </location>
</feature>
<evidence type="ECO:0000313" key="3">
    <source>
        <dbReference type="Proteomes" id="UP000002218"/>
    </source>
</evidence>
<sequence>MDTVNLRGGWNDLINALNVPGGLWVLLTAAGVIVVVAALLKLLWDKRRGGGGGVSSIFTPLMIGAFLAAPKVVVPILLWMIDLVINAAISLIRRSTGV</sequence>
<gene>
    <name evidence="2" type="ordered locus">Namu_2737</name>
</gene>
<dbReference type="eggNOG" id="ENOG502ZE12">
    <property type="taxonomic scope" value="Bacteria"/>
</dbReference>
<keyword evidence="1" id="KW-1133">Transmembrane helix</keyword>
<dbReference type="KEGG" id="nml:Namu_2737"/>
<dbReference type="RefSeq" id="WP_015747962.1">
    <property type="nucleotide sequence ID" value="NC_013235.1"/>
</dbReference>
<dbReference type="STRING" id="479431.Namu_2737"/>
<name>C8X8M8_NAKMY</name>
<dbReference type="AlphaFoldDB" id="C8X8M8"/>
<protein>
    <submittedName>
        <fullName evidence="2">Uncharacterized protein</fullName>
    </submittedName>
</protein>
<evidence type="ECO:0000313" key="2">
    <source>
        <dbReference type="EMBL" id="ACV79083.1"/>
    </source>
</evidence>
<dbReference type="EMBL" id="CP001737">
    <property type="protein sequence ID" value="ACV79083.1"/>
    <property type="molecule type" value="Genomic_DNA"/>
</dbReference>
<dbReference type="HOGENOM" id="CLU_179307_0_0_11"/>
<feature type="transmembrane region" description="Helical" evidence="1">
    <location>
        <begin position="76"/>
        <end position="92"/>
    </location>
</feature>
<keyword evidence="1" id="KW-0472">Membrane</keyword>
<accession>C8X8M8</accession>
<dbReference type="InParanoid" id="C8X8M8"/>
<reference evidence="2 3" key="2">
    <citation type="journal article" date="2010" name="Stand. Genomic Sci.">
        <title>Complete genome sequence of Nakamurella multipartita type strain (Y-104).</title>
        <authorList>
            <person name="Tice H."/>
            <person name="Mayilraj S."/>
            <person name="Sims D."/>
            <person name="Lapidus A."/>
            <person name="Nolan M."/>
            <person name="Lucas S."/>
            <person name="Glavina Del Rio T."/>
            <person name="Copeland A."/>
            <person name="Cheng J.F."/>
            <person name="Meincke L."/>
            <person name="Bruce D."/>
            <person name="Goodwin L."/>
            <person name="Pitluck S."/>
            <person name="Ivanova N."/>
            <person name="Mavromatis K."/>
            <person name="Ovchinnikova G."/>
            <person name="Pati A."/>
            <person name="Chen A."/>
            <person name="Palaniappan K."/>
            <person name="Land M."/>
            <person name="Hauser L."/>
            <person name="Chang Y.J."/>
            <person name="Jeffries C.D."/>
            <person name="Detter J.C."/>
            <person name="Brettin T."/>
            <person name="Rohde M."/>
            <person name="Goker M."/>
            <person name="Bristow J."/>
            <person name="Eisen J.A."/>
            <person name="Markowitz V."/>
            <person name="Hugenholtz P."/>
            <person name="Kyrpides N.C."/>
            <person name="Klenk H.P."/>
            <person name="Chen F."/>
        </authorList>
    </citation>
    <scope>NUCLEOTIDE SEQUENCE [LARGE SCALE GENOMIC DNA]</scope>
    <source>
        <strain evidence="3">ATCC 700099 / DSM 44233 / CIP 104796 / JCM 9543 / NBRC 105858 / Y-104</strain>
    </source>
</reference>
<keyword evidence="3" id="KW-1185">Reference proteome</keyword>